<dbReference type="RefSeq" id="WP_073271634.1">
    <property type="nucleotide sequence ID" value="NZ_FRAC01000006.1"/>
</dbReference>
<keyword evidence="6 7" id="KW-0472">Membrane</keyword>
<evidence type="ECO:0000256" key="2">
    <source>
        <dbReference type="ARBA" id="ARBA00022448"/>
    </source>
</evidence>
<evidence type="ECO:0000256" key="7">
    <source>
        <dbReference type="RuleBase" id="RU363032"/>
    </source>
</evidence>
<dbReference type="OrthoDB" id="367897at2"/>
<dbReference type="STRING" id="1121322.SAMN02745136_00043"/>
<evidence type="ECO:0000256" key="6">
    <source>
        <dbReference type="ARBA" id="ARBA00023136"/>
    </source>
</evidence>
<dbReference type="Proteomes" id="UP000184386">
    <property type="component" value="Unassembled WGS sequence"/>
</dbReference>
<feature type="transmembrane region" description="Helical" evidence="7">
    <location>
        <begin position="250"/>
        <end position="273"/>
    </location>
</feature>
<dbReference type="EMBL" id="FRAC01000006">
    <property type="protein sequence ID" value="SHJ44934.1"/>
    <property type="molecule type" value="Genomic_DNA"/>
</dbReference>
<comment type="subcellular location">
    <subcellularLocation>
        <location evidence="1 7">Cell membrane</location>
        <topology evidence="1 7">Multi-pass membrane protein</topology>
    </subcellularLocation>
</comment>
<accession>A0A1M6JE61</accession>
<dbReference type="Gene3D" id="1.10.3720.10">
    <property type="entry name" value="MetI-like"/>
    <property type="match status" value="1"/>
</dbReference>
<dbReference type="GO" id="GO:0005886">
    <property type="term" value="C:plasma membrane"/>
    <property type="evidence" value="ECO:0007669"/>
    <property type="project" value="UniProtKB-SubCell"/>
</dbReference>
<keyword evidence="4 7" id="KW-0812">Transmembrane</keyword>
<keyword evidence="3" id="KW-1003">Cell membrane</keyword>
<comment type="similarity">
    <text evidence="7">Belongs to the binding-protein-dependent transport system permease family.</text>
</comment>
<evidence type="ECO:0000256" key="5">
    <source>
        <dbReference type="ARBA" id="ARBA00022989"/>
    </source>
</evidence>
<evidence type="ECO:0000259" key="8">
    <source>
        <dbReference type="PROSITE" id="PS50928"/>
    </source>
</evidence>
<feature type="transmembrane region" description="Helical" evidence="7">
    <location>
        <begin position="149"/>
        <end position="172"/>
    </location>
</feature>
<dbReference type="PANTHER" id="PTHR30193">
    <property type="entry name" value="ABC TRANSPORTER PERMEASE PROTEIN"/>
    <property type="match status" value="1"/>
</dbReference>
<dbReference type="InterPro" id="IPR000515">
    <property type="entry name" value="MetI-like"/>
</dbReference>
<evidence type="ECO:0000313" key="10">
    <source>
        <dbReference type="Proteomes" id="UP000184386"/>
    </source>
</evidence>
<gene>
    <name evidence="9" type="ORF">SAMN02745136_00043</name>
</gene>
<organism evidence="9 10">
    <name type="scientific">Anaerocolumna jejuensis DSM 15929</name>
    <dbReference type="NCBI Taxonomy" id="1121322"/>
    <lineage>
        <taxon>Bacteria</taxon>
        <taxon>Bacillati</taxon>
        <taxon>Bacillota</taxon>
        <taxon>Clostridia</taxon>
        <taxon>Lachnospirales</taxon>
        <taxon>Lachnospiraceae</taxon>
        <taxon>Anaerocolumna</taxon>
    </lineage>
</organism>
<name>A0A1M6JE61_9FIRM</name>
<dbReference type="Pfam" id="PF00528">
    <property type="entry name" value="BPD_transp_1"/>
    <property type="match status" value="1"/>
</dbReference>
<evidence type="ECO:0000256" key="3">
    <source>
        <dbReference type="ARBA" id="ARBA00022475"/>
    </source>
</evidence>
<evidence type="ECO:0000256" key="1">
    <source>
        <dbReference type="ARBA" id="ARBA00004651"/>
    </source>
</evidence>
<proteinExistence type="inferred from homology"/>
<protein>
    <submittedName>
        <fullName evidence="9">Raffinose/stachyose/melibiose transport system permease protein</fullName>
    </submittedName>
</protein>
<feature type="transmembrane region" description="Helical" evidence="7">
    <location>
        <begin position="102"/>
        <end position="122"/>
    </location>
</feature>
<dbReference type="InterPro" id="IPR035906">
    <property type="entry name" value="MetI-like_sf"/>
</dbReference>
<feature type="transmembrane region" description="Helical" evidence="7">
    <location>
        <begin position="68"/>
        <end position="90"/>
    </location>
</feature>
<sequence length="285" mass="31410">MNKKKIYSTWFLVPAAVIFCVFFLIPLITSLFYSLTVWDFNSFRFVGLENFKMFFTEQSLSGSMKNTLVYAFSTSGSKVIIAFFLAVFLTSNIKSKNFLRSIVFFPNIVSTMAIGITFAALMHPTKGLFNTVLNMIGLKGADWLGNADIALYSVIFTDVWKGVGVATVIYIAGIQSIDKTYYEAASIDGASGWQQLRNVTMPLVRPAMNSVIILSLIGGLRSFDLIWSMTGGGPGFATDVVASVVYKQYAAGYYGLSTAGNIIMFILIAVIAYPLQKFLLSREVN</sequence>
<keyword evidence="5 7" id="KW-1133">Transmembrane helix</keyword>
<keyword evidence="10" id="KW-1185">Reference proteome</keyword>
<dbReference type="PANTHER" id="PTHR30193:SF37">
    <property type="entry name" value="INNER MEMBRANE ABC TRANSPORTER PERMEASE PROTEIN YCJO"/>
    <property type="match status" value="1"/>
</dbReference>
<dbReference type="GO" id="GO:0055085">
    <property type="term" value="P:transmembrane transport"/>
    <property type="evidence" value="ECO:0007669"/>
    <property type="project" value="InterPro"/>
</dbReference>
<dbReference type="CDD" id="cd06261">
    <property type="entry name" value="TM_PBP2"/>
    <property type="match status" value="1"/>
</dbReference>
<dbReference type="SUPFAM" id="SSF161098">
    <property type="entry name" value="MetI-like"/>
    <property type="match status" value="1"/>
</dbReference>
<dbReference type="PROSITE" id="PS50928">
    <property type="entry name" value="ABC_TM1"/>
    <property type="match status" value="1"/>
</dbReference>
<feature type="domain" description="ABC transmembrane type-1" evidence="8">
    <location>
        <begin position="64"/>
        <end position="275"/>
    </location>
</feature>
<evidence type="ECO:0000313" key="9">
    <source>
        <dbReference type="EMBL" id="SHJ44934.1"/>
    </source>
</evidence>
<dbReference type="InterPro" id="IPR051393">
    <property type="entry name" value="ABC_transporter_permease"/>
</dbReference>
<feature type="transmembrane region" description="Helical" evidence="7">
    <location>
        <begin position="12"/>
        <end position="35"/>
    </location>
</feature>
<evidence type="ECO:0000256" key="4">
    <source>
        <dbReference type="ARBA" id="ARBA00022692"/>
    </source>
</evidence>
<keyword evidence="2 7" id="KW-0813">Transport</keyword>
<reference evidence="9 10" key="1">
    <citation type="submission" date="2016-11" db="EMBL/GenBank/DDBJ databases">
        <authorList>
            <person name="Jaros S."/>
            <person name="Januszkiewicz K."/>
            <person name="Wedrychowicz H."/>
        </authorList>
    </citation>
    <scope>NUCLEOTIDE SEQUENCE [LARGE SCALE GENOMIC DNA]</scope>
    <source>
        <strain evidence="9 10">DSM 15929</strain>
    </source>
</reference>
<dbReference type="AlphaFoldDB" id="A0A1M6JE61"/>